<dbReference type="CDD" id="cd17316">
    <property type="entry name" value="MFS_SV2_like"/>
    <property type="match status" value="1"/>
</dbReference>
<feature type="transmembrane region" description="Helical" evidence="6">
    <location>
        <begin position="98"/>
        <end position="115"/>
    </location>
</feature>
<evidence type="ECO:0000313" key="9">
    <source>
        <dbReference type="Proteomes" id="UP000644727"/>
    </source>
</evidence>
<keyword evidence="3 6" id="KW-1133">Transmembrane helix</keyword>
<dbReference type="Proteomes" id="UP000644727">
    <property type="component" value="Unassembled WGS sequence"/>
</dbReference>
<dbReference type="EMBL" id="JADEYR010000004">
    <property type="protein sequence ID" value="MBE9403784.1"/>
    <property type="molecule type" value="Genomic_DNA"/>
</dbReference>
<accession>A0ABR9W026</accession>
<evidence type="ECO:0000256" key="4">
    <source>
        <dbReference type="ARBA" id="ARBA00023136"/>
    </source>
</evidence>
<feature type="transmembrane region" description="Helical" evidence="6">
    <location>
        <begin position="405"/>
        <end position="427"/>
    </location>
</feature>
<evidence type="ECO:0000256" key="3">
    <source>
        <dbReference type="ARBA" id="ARBA00022989"/>
    </source>
</evidence>
<evidence type="ECO:0000259" key="7">
    <source>
        <dbReference type="PROSITE" id="PS50850"/>
    </source>
</evidence>
<keyword evidence="4 6" id="KW-0472">Membrane</keyword>
<keyword evidence="2 6" id="KW-0812">Transmembrane</keyword>
<evidence type="ECO:0000256" key="1">
    <source>
        <dbReference type="ARBA" id="ARBA00004651"/>
    </source>
</evidence>
<organism evidence="8 9">
    <name type="scientific">Brachybacterium epidermidis</name>
    <dbReference type="NCBI Taxonomy" id="2781983"/>
    <lineage>
        <taxon>Bacteria</taxon>
        <taxon>Bacillati</taxon>
        <taxon>Actinomycetota</taxon>
        <taxon>Actinomycetes</taxon>
        <taxon>Micrococcales</taxon>
        <taxon>Dermabacteraceae</taxon>
        <taxon>Brachybacterium</taxon>
    </lineage>
</organism>
<feature type="transmembrane region" description="Helical" evidence="6">
    <location>
        <begin position="68"/>
        <end position="86"/>
    </location>
</feature>
<feature type="domain" description="Major facilitator superfamily (MFS) profile" evidence="7">
    <location>
        <begin position="29"/>
        <end position="465"/>
    </location>
</feature>
<gene>
    <name evidence="8" type="ORF">IOE58_06150</name>
</gene>
<feature type="transmembrane region" description="Helical" evidence="6">
    <location>
        <begin position="279"/>
        <end position="307"/>
    </location>
</feature>
<dbReference type="InterPro" id="IPR036259">
    <property type="entry name" value="MFS_trans_sf"/>
</dbReference>
<feature type="transmembrane region" description="Helical" evidence="6">
    <location>
        <begin position="25"/>
        <end position="48"/>
    </location>
</feature>
<keyword evidence="9" id="KW-1185">Reference proteome</keyword>
<dbReference type="PROSITE" id="PS50850">
    <property type="entry name" value="MFS"/>
    <property type="match status" value="1"/>
</dbReference>
<dbReference type="Gene3D" id="1.20.1250.20">
    <property type="entry name" value="MFS general substrate transporter like domains"/>
    <property type="match status" value="1"/>
</dbReference>
<feature type="transmembrane region" description="Helical" evidence="6">
    <location>
        <begin position="121"/>
        <end position="144"/>
    </location>
</feature>
<feature type="transmembrane region" description="Helical" evidence="6">
    <location>
        <begin position="344"/>
        <end position="364"/>
    </location>
</feature>
<feature type="region of interest" description="Disordered" evidence="5">
    <location>
        <begin position="473"/>
        <end position="500"/>
    </location>
</feature>
<comment type="subcellular location">
    <subcellularLocation>
        <location evidence="1">Cell membrane</location>
        <topology evidence="1">Multi-pass membrane protein</topology>
    </subcellularLocation>
</comment>
<feature type="compositionally biased region" description="Basic and acidic residues" evidence="5">
    <location>
        <begin position="488"/>
        <end position="500"/>
    </location>
</feature>
<dbReference type="PANTHER" id="PTHR23508">
    <property type="entry name" value="CARBOXYLIC ACID TRANSPORTER PROTEIN HOMOLOG"/>
    <property type="match status" value="1"/>
</dbReference>
<dbReference type="InterPro" id="IPR020846">
    <property type="entry name" value="MFS_dom"/>
</dbReference>
<evidence type="ECO:0000313" key="8">
    <source>
        <dbReference type="EMBL" id="MBE9403784.1"/>
    </source>
</evidence>
<feature type="transmembrane region" description="Helical" evidence="6">
    <location>
        <begin position="439"/>
        <end position="460"/>
    </location>
</feature>
<protein>
    <submittedName>
        <fullName evidence="8">MFS transporter</fullName>
    </submittedName>
</protein>
<feature type="transmembrane region" description="Helical" evidence="6">
    <location>
        <begin position="190"/>
        <end position="207"/>
    </location>
</feature>
<sequence length="500" mass="53536">MAEAESDTITTQVPSRLDRLPWSRFHWRVVIGLGSVWILDGLEVTMVGNVAARLTEDGSGLDISAGQIGVAGAIYIVGACLGALVFGQLTDRLGRKKLFLWTLVLYLVATVATAFSFSPWYFFLCRFLTGAGIGGEYAAVNSAIDELIPARARGRVDLIINGSYWLGSAAGSALSLVLLSTALLPIDLGWRLAFGFGAVLGICVLFVRRHVPESPRWLFIHGREEEAERIVRGIEEGIEEERGEELPPAEGSLTIRQRKAIPFREIASVAFRKYPRRSILCLALFLGQAFLYNGITFNLGVLLSSFYDVGASLTPLFIIFWALSNFAGPVLLGHFFDSVGRKPMIALAYFGSAAVTLPLAWVFLSQTGGLTAFMILLVITFFLASSGASAAYLTVSEIFPMETRALAIAFFYALGTAAGGIAGPLLFGSLIDTGERMPVAIGFLIAAAVMSLGGVAELVFGVRAEGRELEDLAAPLTAQEDDGPGDGETERGAGETGERA</sequence>
<feature type="transmembrane region" description="Helical" evidence="6">
    <location>
        <begin position="370"/>
        <end position="393"/>
    </location>
</feature>
<feature type="transmembrane region" description="Helical" evidence="6">
    <location>
        <begin position="164"/>
        <end position="184"/>
    </location>
</feature>
<dbReference type="Pfam" id="PF00083">
    <property type="entry name" value="Sugar_tr"/>
    <property type="match status" value="1"/>
</dbReference>
<name>A0ABR9W026_9MICO</name>
<evidence type="ECO:0000256" key="5">
    <source>
        <dbReference type="SAM" id="MobiDB-lite"/>
    </source>
</evidence>
<dbReference type="PANTHER" id="PTHR23508:SF10">
    <property type="entry name" value="CARBOXYLIC ACID TRANSPORTER PROTEIN HOMOLOG"/>
    <property type="match status" value="1"/>
</dbReference>
<proteinExistence type="predicted"/>
<feature type="transmembrane region" description="Helical" evidence="6">
    <location>
        <begin position="313"/>
        <end position="332"/>
    </location>
</feature>
<evidence type="ECO:0000256" key="6">
    <source>
        <dbReference type="SAM" id="Phobius"/>
    </source>
</evidence>
<dbReference type="InterPro" id="IPR005828">
    <property type="entry name" value="MFS_sugar_transport-like"/>
</dbReference>
<comment type="caution">
    <text evidence="8">The sequence shown here is derived from an EMBL/GenBank/DDBJ whole genome shotgun (WGS) entry which is preliminary data.</text>
</comment>
<evidence type="ECO:0000256" key="2">
    <source>
        <dbReference type="ARBA" id="ARBA00022692"/>
    </source>
</evidence>
<reference evidence="8 9" key="1">
    <citation type="submission" date="2020-10" db="EMBL/GenBank/DDBJ databases">
        <title>Draft genome and description of Brachybacterium epidermidis sp nov.</title>
        <authorList>
            <person name="Boxberger M."/>
            <person name="La Scola B."/>
        </authorList>
    </citation>
    <scope>NUCLEOTIDE SEQUENCE [LARGE SCALE GENOMIC DNA]</scope>
    <source>
        <strain evidence="8 9">Marseille-Q2903</strain>
    </source>
</reference>
<dbReference type="RefSeq" id="WP_193865525.1">
    <property type="nucleotide sequence ID" value="NZ_JADEYR010000004.1"/>
</dbReference>
<dbReference type="SUPFAM" id="SSF103473">
    <property type="entry name" value="MFS general substrate transporter"/>
    <property type="match status" value="1"/>
</dbReference>